<gene>
    <name evidence="2" type="ORF">DYB37_013643</name>
</gene>
<dbReference type="Proteomes" id="UP000285430">
    <property type="component" value="Unassembled WGS sequence"/>
</dbReference>
<evidence type="ECO:0000313" key="2">
    <source>
        <dbReference type="EMBL" id="RHZ21930.1"/>
    </source>
</evidence>
<protein>
    <submittedName>
        <fullName evidence="2">Uncharacterized protein</fullName>
    </submittedName>
</protein>
<organism evidence="2 3">
    <name type="scientific">Aphanomyces astaci</name>
    <name type="common">Crayfish plague agent</name>
    <dbReference type="NCBI Taxonomy" id="112090"/>
    <lineage>
        <taxon>Eukaryota</taxon>
        <taxon>Sar</taxon>
        <taxon>Stramenopiles</taxon>
        <taxon>Oomycota</taxon>
        <taxon>Saprolegniomycetes</taxon>
        <taxon>Saprolegniales</taxon>
        <taxon>Verrucalvaceae</taxon>
        <taxon>Aphanomyces</taxon>
    </lineage>
</organism>
<evidence type="ECO:0000313" key="3">
    <source>
        <dbReference type="Proteomes" id="UP000285430"/>
    </source>
</evidence>
<feature type="compositionally biased region" description="Polar residues" evidence="1">
    <location>
        <begin position="1"/>
        <end position="16"/>
    </location>
</feature>
<name>A0A418F0H2_APHAT</name>
<accession>A0A418F0H2</accession>
<dbReference type="EMBL" id="QUTH01003072">
    <property type="protein sequence ID" value="RHZ21930.1"/>
    <property type="molecule type" value="Genomic_DNA"/>
</dbReference>
<comment type="caution">
    <text evidence="2">The sequence shown here is derived from an EMBL/GenBank/DDBJ whole genome shotgun (WGS) entry which is preliminary data.</text>
</comment>
<feature type="region of interest" description="Disordered" evidence="1">
    <location>
        <begin position="1"/>
        <end position="50"/>
    </location>
</feature>
<feature type="non-terminal residue" evidence="2">
    <location>
        <position position="1"/>
    </location>
</feature>
<dbReference type="AlphaFoldDB" id="A0A418F0H2"/>
<evidence type="ECO:0000256" key="1">
    <source>
        <dbReference type="SAM" id="MobiDB-lite"/>
    </source>
</evidence>
<proteinExistence type="predicted"/>
<reference evidence="2 3" key="1">
    <citation type="submission" date="2018-08" db="EMBL/GenBank/DDBJ databases">
        <title>Aphanomyces genome sequencing and annotation.</title>
        <authorList>
            <person name="Minardi D."/>
            <person name="Oidtmann B."/>
            <person name="Van Der Giezen M."/>
            <person name="Studholme D.J."/>
        </authorList>
    </citation>
    <scope>NUCLEOTIDE SEQUENCE [LARGE SCALE GENOMIC DNA]</scope>
    <source>
        <strain evidence="2 3">Da</strain>
    </source>
</reference>
<sequence length="50" mass="5552">WSLLRSRNNMDASQSVVGFDGEEDLAGEPMEPRESWSDEEVEIALPTLSA</sequence>